<keyword evidence="4" id="KW-0804">Transcription</keyword>
<evidence type="ECO:0000259" key="7">
    <source>
        <dbReference type="PROSITE" id="PS50066"/>
    </source>
</evidence>
<dbReference type="SMART" id="SM00432">
    <property type="entry name" value="MADS"/>
    <property type="match status" value="1"/>
</dbReference>
<evidence type="ECO:0000256" key="1">
    <source>
        <dbReference type="ARBA" id="ARBA00004123"/>
    </source>
</evidence>
<sequence length="189" mass="21667">MENAVEKSSTGRKKIPMKKIEKPEHLQVAFSKRRVGLFKKAHELCVLTGAKVAIIVFSPGDRPYSFGHPSVDSVLDEFLHNGNLLEEYDLLLELNQGSNINKLKDEYNELMDALQVENKKKEKLKKAIAKAKAKAKESDVTRVEKLELNELKKLKKSMEGIQKQIRERIDEEGLHEIVNNRRKAHNNIK</sequence>
<protein>
    <recommendedName>
        <fullName evidence="7">MADS-box domain-containing protein</fullName>
    </recommendedName>
</protein>
<keyword evidence="5" id="KW-0539">Nucleus</keyword>
<dbReference type="GO" id="GO:0005634">
    <property type="term" value="C:nucleus"/>
    <property type="evidence" value="ECO:0007669"/>
    <property type="project" value="UniProtKB-SubCell"/>
</dbReference>
<name>A0AAP0F2P0_9MAGN</name>
<keyword evidence="3" id="KW-0238">DNA-binding</keyword>
<dbReference type="AlphaFoldDB" id="A0AAP0F2P0"/>
<dbReference type="InterPro" id="IPR036879">
    <property type="entry name" value="TF_MADSbox_sf"/>
</dbReference>
<evidence type="ECO:0000256" key="4">
    <source>
        <dbReference type="ARBA" id="ARBA00023163"/>
    </source>
</evidence>
<dbReference type="Gene3D" id="3.40.1810.10">
    <property type="entry name" value="Transcription factor, MADS-box"/>
    <property type="match status" value="1"/>
</dbReference>
<keyword evidence="6" id="KW-0175">Coiled coil</keyword>
<comment type="caution">
    <text evidence="8">The sequence shown here is derived from an EMBL/GenBank/DDBJ whole genome shotgun (WGS) entry which is preliminary data.</text>
</comment>
<evidence type="ECO:0000313" key="9">
    <source>
        <dbReference type="Proteomes" id="UP001420932"/>
    </source>
</evidence>
<keyword evidence="9" id="KW-1185">Reference proteome</keyword>
<dbReference type="Pfam" id="PF00319">
    <property type="entry name" value="SRF-TF"/>
    <property type="match status" value="1"/>
</dbReference>
<dbReference type="GO" id="GO:0000981">
    <property type="term" value="F:DNA-binding transcription factor activity, RNA polymerase II-specific"/>
    <property type="evidence" value="ECO:0007669"/>
    <property type="project" value="TreeGrafter"/>
</dbReference>
<accession>A0AAP0F2P0</accession>
<dbReference type="GO" id="GO:0000978">
    <property type="term" value="F:RNA polymerase II cis-regulatory region sequence-specific DNA binding"/>
    <property type="evidence" value="ECO:0007669"/>
    <property type="project" value="TreeGrafter"/>
</dbReference>
<evidence type="ECO:0000256" key="2">
    <source>
        <dbReference type="ARBA" id="ARBA00023015"/>
    </source>
</evidence>
<dbReference type="SUPFAM" id="SSF55455">
    <property type="entry name" value="SRF-like"/>
    <property type="match status" value="1"/>
</dbReference>
<dbReference type="GO" id="GO:0046983">
    <property type="term" value="F:protein dimerization activity"/>
    <property type="evidence" value="ECO:0007669"/>
    <property type="project" value="InterPro"/>
</dbReference>
<gene>
    <name evidence="8" type="ORF">Syun_026564</name>
</gene>
<comment type="subcellular location">
    <subcellularLocation>
        <location evidence="1">Nucleus</location>
    </subcellularLocation>
</comment>
<feature type="coiled-coil region" evidence="6">
    <location>
        <begin position="100"/>
        <end position="171"/>
    </location>
</feature>
<feature type="domain" description="MADS-box" evidence="7">
    <location>
        <begin position="10"/>
        <end position="70"/>
    </location>
</feature>
<keyword evidence="2" id="KW-0805">Transcription regulation</keyword>
<dbReference type="PANTHER" id="PTHR11945">
    <property type="entry name" value="MADS BOX PROTEIN"/>
    <property type="match status" value="1"/>
</dbReference>
<dbReference type="InterPro" id="IPR002100">
    <property type="entry name" value="TF_MADSbox"/>
</dbReference>
<dbReference type="EMBL" id="JBBNAF010000011">
    <property type="protein sequence ID" value="KAK9099519.1"/>
    <property type="molecule type" value="Genomic_DNA"/>
</dbReference>
<dbReference type="PANTHER" id="PTHR11945:SF629">
    <property type="entry name" value="OS02G0164450 PROTEIN"/>
    <property type="match status" value="1"/>
</dbReference>
<evidence type="ECO:0000313" key="8">
    <source>
        <dbReference type="EMBL" id="KAK9099519.1"/>
    </source>
</evidence>
<dbReference type="PROSITE" id="PS50066">
    <property type="entry name" value="MADS_BOX_2"/>
    <property type="match status" value="1"/>
</dbReference>
<organism evidence="8 9">
    <name type="scientific">Stephania yunnanensis</name>
    <dbReference type="NCBI Taxonomy" id="152371"/>
    <lineage>
        <taxon>Eukaryota</taxon>
        <taxon>Viridiplantae</taxon>
        <taxon>Streptophyta</taxon>
        <taxon>Embryophyta</taxon>
        <taxon>Tracheophyta</taxon>
        <taxon>Spermatophyta</taxon>
        <taxon>Magnoliopsida</taxon>
        <taxon>Ranunculales</taxon>
        <taxon>Menispermaceae</taxon>
        <taxon>Menispermoideae</taxon>
        <taxon>Cissampelideae</taxon>
        <taxon>Stephania</taxon>
    </lineage>
</organism>
<reference evidence="8 9" key="1">
    <citation type="submission" date="2024-01" db="EMBL/GenBank/DDBJ databases">
        <title>Genome assemblies of Stephania.</title>
        <authorList>
            <person name="Yang L."/>
        </authorList>
    </citation>
    <scope>NUCLEOTIDE SEQUENCE [LARGE SCALE GENOMIC DNA]</scope>
    <source>
        <strain evidence="8">YNDBR</strain>
        <tissue evidence="8">Leaf</tissue>
    </source>
</reference>
<evidence type="ECO:0000256" key="5">
    <source>
        <dbReference type="ARBA" id="ARBA00023242"/>
    </source>
</evidence>
<dbReference type="FunFam" id="3.40.1810.10:FF:000006">
    <property type="entry name" value="Agamous-like MADS-box protein AGL62"/>
    <property type="match status" value="1"/>
</dbReference>
<dbReference type="PRINTS" id="PR00404">
    <property type="entry name" value="MADSDOMAIN"/>
</dbReference>
<dbReference type="Proteomes" id="UP001420932">
    <property type="component" value="Unassembled WGS sequence"/>
</dbReference>
<evidence type="ECO:0000256" key="3">
    <source>
        <dbReference type="ARBA" id="ARBA00023125"/>
    </source>
</evidence>
<evidence type="ECO:0000256" key="6">
    <source>
        <dbReference type="SAM" id="Coils"/>
    </source>
</evidence>
<proteinExistence type="predicted"/>